<evidence type="ECO:0000313" key="10">
    <source>
        <dbReference type="Proteomes" id="UP001489004"/>
    </source>
</evidence>
<dbReference type="Pfam" id="PF01126">
    <property type="entry name" value="Heme_oxygenase"/>
    <property type="match status" value="1"/>
</dbReference>
<name>A0AAW1PNC7_9CHLO</name>
<evidence type="ECO:0000256" key="5">
    <source>
        <dbReference type="ARBA" id="ARBA00038092"/>
    </source>
</evidence>
<dbReference type="AlphaFoldDB" id="A0AAW1PNC7"/>
<dbReference type="Gene3D" id="2.130.10.10">
    <property type="entry name" value="YVTN repeat-like/Quinoprotein amine dehydrogenase"/>
    <property type="match status" value="1"/>
</dbReference>
<dbReference type="Gene3D" id="1.20.910.10">
    <property type="entry name" value="Heme oxygenase-like"/>
    <property type="match status" value="1"/>
</dbReference>
<evidence type="ECO:0000256" key="6">
    <source>
        <dbReference type="ARBA" id="ARBA00039131"/>
    </source>
</evidence>
<evidence type="ECO:0000256" key="8">
    <source>
        <dbReference type="PROSITE-ProRule" id="PRU00221"/>
    </source>
</evidence>
<dbReference type="Pfam" id="PF00400">
    <property type="entry name" value="WD40"/>
    <property type="match status" value="1"/>
</dbReference>
<dbReference type="InterPro" id="IPR016053">
    <property type="entry name" value="Haem_Oase-like"/>
</dbReference>
<dbReference type="InterPro" id="IPR019775">
    <property type="entry name" value="WD40_repeat_CS"/>
</dbReference>
<dbReference type="EC" id="3.1.1.97" evidence="6"/>
<sequence length="458" mass="51036">MAVCHDQVVLDLNADSVEFCPQAGHSRWLAADAEAKDGSVQFTKLCRTEIDASAMALSLDFQRHSCGNVAEGSQLVASTSAGGVCTLQAAEADVRVTKSWQAHEMEAWVAAFDCWQEGLVYSGADDCMFKAWDLRSSPGSPVFTNRKAHGAGVCCIASSPWQKHLLCTGSYDEHVRLWDTRMASKPIQIAQVCTGGGVWRLKWHPQDPTLLLAACMHNGFAVLQASVGGESLRVAEEYNDQKTLGYGADWCHMSCKGDASLVATCSFYDRLLHLWTPSTQLLVAFTNRRLYGQALSRFWFVLSDIERRLKEHKTHPDIRPIAELLPEFGRTAGFSADLEYFLGPRWRDQIQPSVEVQAYLTRLDRVSRENPLLLLAHSYTQHMGLAFGGQIVGRMARRTMSLPADKGTAAFEYREPVTQVRKRYCAALNQVAESFSEDQIRQLLEERHQAFKVLLQGA</sequence>
<dbReference type="InterPro" id="IPR001680">
    <property type="entry name" value="WD40_rpt"/>
</dbReference>
<accession>A0AAW1PNC7</accession>
<evidence type="ECO:0000256" key="7">
    <source>
        <dbReference type="ARBA" id="ARBA00047551"/>
    </source>
</evidence>
<dbReference type="Proteomes" id="UP001489004">
    <property type="component" value="Unassembled WGS sequence"/>
</dbReference>
<dbReference type="SUPFAM" id="SSF48613">
    <property type="entry name" value="Heme oxygenase-like"/>
    <property type="match status" value="1"/>
</dbReference>
<evidence type="ECO:0000313" key="9">
    <source>
        <dbReference type="EMBL" id="KAK9809915.1"/>
    </source>
</evidence>
<dbReference type="InterPro" id="IPR016084">
    <property type="entry name" value="Haem_Oase-like_multi-hlx"/>
</dbReference>
<protein>
    <recommendedName>
        <fullName evidence="6">methylated diphthine methylhydrolase</fullName>
        <ecNumber evidence="6">3.1.1.97</ecNumber>
    </recommendedName>
</protein>
<comment type="pathway">
    <text evidence="1">Protein modification; peptidyl-diphthamide biosynthesis.</text>
</comment>
<dbReference type="GO" id="GO:0005737">
    <property type="term" value="C:cytoplasm"/>
    <property type="evidence" value="ECO:0007669"/>
    <property type="project" value="TreeGrafter"/>
</dbReference>
<dbReference type="InterPro" id="IPR015943">
    <property type="entry name" value="WD40/YVTN_repeat-like_dom_sf"/>
</dbReference>
<dbReference type="EMBL" id="JALJOR010000010">
    <property type="protein sequence ID" value="KAK9809915.1"/>
    <property type="molecule type" value="Genomic_DNA"/>
</dbReference>
<keyword evidence="3" id="KW-0677">Repeat</keyword>
<proteinExistence type="inferred from homology"/>
<dbReference type="InterPro" id="IPR002051">
    <property type="entry name" value="Haem_Oase"/>
</dbReference>
<comment type="similarity">
    <text evidence="5">Belongs to the DPH7 family.</text>
</comment>
<gene>
    <name evidence="9" type="ORF">WJX72_001707</name>
</gene>
<dbReference type="PROSITE" id="PS00678">
    <property type="entry name" value="WD_REPEATS_1"/>
    <property type="match status" value="1"/>
</dbReference>
<dbReference type="PRINTS" id="PR00088">
    <property type="entry name" value="HAEMOXYGNASE"/>
</dbReference>
<dbReference type="GO" id="GO:0061685">
    <property type="term" value="F:diphthine methylesterase activity"/>
    <property type="evidence" value="ECO:0007669"/>
    <property type="project" value="UniProtKB-EC"/>
</dbReference>
<dbReference type="InterPro" id="IPR052415">
    <property type="entry name" value="Diphthine_MTase"/>
</dbReference>
<dbReference type="PANTHER" id="PTHR46042:SF1">
    <property type="entry name" value="DIPHTHINE METHYLTRANSFERASE"/>
    <property type="match status" value="1"/>
</dbReference>
<evidence type="ECO:0000256" key="3">
    <source>
        <dbReference type="ARBA" id="ARBA00022737"/>
    </source>
</evidence>
<dbReference type="PANTHER" id="PTHR46042">
    <property type="entry name" value="DIPHTHINE METHYLTRANSFERASE"/>
    <property type="match status" value="1"/>
</dbReference>
<evidence type="ECO:0000256" key="4">
    <source>
        <dbReference type="ARBA" id="ARBA00022801"/>
    </source>
</evidence>
<keyword evidence="10" id="KW-1185">Reference proteome</keyword>
<dbReference type="CDD" id="cd19165">
    <property type="entry name" value="HemeO"/>
    <property type="match status" value="1"/>
</dbReference>
<reference evidence="9 10" key="1">
    <citation type="journal article" date="2024" name="Nat. Commun.">
        <title>Phylogenomics reveals the evolutionary origins of lichenization in chlorophyte algae.</title>
        <authorList>
            <person name="Puginier C."/>
            <person name="Libourel C."/>
            <person name="Otte J."/>
            <person name="Skaloud P."/>
            <person name="Haon M."/>
            <person name="Grisel S."/>
            <person name="Petersen M."/>
            <person name="Berrin J.G."/>
            <person name="Delaux P.M."/>
            <person name="Dal Grande F."/>
            <person name="Keller J."/>
        </authorList>
    </citation>
    <scope>NUCLEOTIDE SEQUENCE [LARGE SCALE GENOMIC DNA]</scope>
    <source>
        <strain evidence="9 10">SAG 2043</strain>
    </source>
</reference>
<evidence type="ECO:0000256" key="1">
    <source>
        <dbReference type="ARBA" id="ARBA00005156"/>
    </source>
</evidence>
<keyword evidence="4" id="KW-0378">Hydrolase</keyword>
<keyword evidence="2 8" id="KW-0853">WD repeat</keyword>
<comment type="caution">
    <text evidence="9">The sequence shown here is derived from an EMBL/GenBank/DDBJ whole genome shotgun (WGS) entry which is preliminary data.</text>
</comment>
<dbReference type="GO" id="GO:0017183">
    <property type="term" value="P:protein histidyl modification to diphthamide"/>
    <property type="evidence" value="ECO:0007669"/>
    <property type="project" value="TreeGrafter"/>
</dbReference>
<feature type="repeat" description="WD" evidence="8">
    <location>
        <begin position="146"/>
        <end position="181"/>
    </location>
</feature>
<evidence type="ECO:0000256" key="2">
    <source>
        <dbReference type="ARBA" id="ARBA00022574"/>
    </source>
</evidence>
<dbReference type="PROSITE" id="PS50082">
    <property type="entry name" value="WD_REPEATS_2"/>
    <property type="match status" value="1"/>
</dbReference>
<dbReference type="GO" id="GO:0006788">
    <property type="term" value="P:heme oxidation"/>
    <property type="evidence" value="ECO:0007669"/>
    <property type="project" value="InterPro"/>
</dbReference>
<dbReference type="SUPFAM" id="SSF50978">
    <property type="entry name" value="WD40 repeat-like"/>
    <property type="match status" value="1"/>
</dbReference>
<dbReference type="GO" id="GO:0004392">
    <property type="term" value="F:heme oxygenase (decyclizing) activity"/>
    <property type="evidence" value="ECO:0007669"/>
    <property type="project" value="InterPro"/>
</dbReference>
<dbReference type="SMART" id="SM00320">
    <property type="entry name" value="WD40"/>
    <property type="match status" value="4"/>
</dbReference>
<dbReference type="InterPro" id="IPR036322">
    <property type="entry name" value="WD40_repeat_dom_sf"/>
</dbReference>
<organism evidence="9 10">
    <name type="scientific">[Myrmecia] bisecta</name>
    <dbReference type="NCBI Taxonomy" id="41462"/>
    <lineage>
        <taxon>Eukaryota</taxon>
        <taxon>Viridiplantae</taxon>
        <taxon>Chlorophyta</taxon>
        <taxon>core chlorophytes</taxon>
        <taxon>Trebouxiophyceae</taxon>
        <taxon>Trebouxiales</taxon>
        <taxon>Trebouxiaceae</taxon>
        <taxon>Myrmecia</taxon>
    </lineage>
</organism>
<comment type="catalytic activity">
    <reaction evidence="7">
        <text>diphthine methyl ester-[translation elongation factor 2] + H2O = diphthine-[translation elongation factor 2] + methanol + H(+)</text>
        <dbReference type="Rhea" id="RHEA:42656"/>
        <dbReference type="Rhea" id="RHEA-COMP:10172"/>
        <dbReference type="Rhea" id="RHEA-COMP:10173"/>
        <dbReference type="ChEBI" id="CHEBI:15377"/>
        <dbReference type="ChEBI" id="CHEBI:15378"/>
        <dbReference type="ChEBI" id="CHEBI:17790"/>
        <dbReference type="ChEBI" id="CHEBI:79005"/>
        <dbReference type="ChEBI" id="CHEBI:82696"/>
        <dbReference type="EC" id="3.1.1.97"/>
    </reaction>
</comment>